<dbReference type="AlphaFoldDB" id="B8HI65"/>
<geneLocation type="plasmid" evidence="6 7">
    <name>pACHL01</name>
</geneLocation>
<proteinExistence type="inferred from homology"/>
<comment type="similarity">
    <text evidence="1">Belongs to the GSP E family.</text>
</comment>
<keyword evidence="2" id="KW-0547">Nucleotide-binding</keyword>
<feature type="domain" description="Bacterial type II secretion system protein E" evidence="4">
    <location>
        <begin position="179"/>
        <end position="565"/>
    </location>
</feature>
<evidence type="ECO:0000256" key="3">
    <source>
        <dbReference type="ARBA" id="ARBA00022840"/>
    </source>
</evidence>
<dbReference type="PANTHER" id="PTHR30258">
    <property type="entry name" value="TYPE II SECRETION SYSTEM PROTEIN GSPE-RELATED"/>
    <property type="match status" value="1"/>
</dbReference>
<evidence type="ECO:0000256" key="2">
    <source>
        <dbReference type="ARBA" id="ARBA00022741"/>
    </source>
</evidence>
<dbReference type="InterPro" id="IPR037257">
    <property type="entry name" value="T2SS_E_N_sf"/>
</dbReference>
<protein>
    <submittedName>
        <fullName evidence="6">Type II secretion system protein E</fullName>
    </submittedName>
</protein>
<dbReference type="EMBL" id="CP001342">
    <property type="protein sequence ID" value="ACL42112.1"/>
    <property type="molecule type" value="Genomic_DNA"/>
</dbReference>
<dbReference type="GO" id="GO:0016887">
    <property type="term" value="F:ATP hydrolysis activity"/>
    <property type="evidence" value="ECO:0007669"/>
    <property type="project" value="TreeGrafter"/>
</dbReference>
<dbReference type="Gene3D" id="3.40.50.300">
    <property type="entry name" value="P-loop containing nucleotide triphosphate hydrolases"/>
    <property type="match status" value="1"/>
</dbReference>
<evidence type="ECO:0000259" key="4">
    <source>
        <dbReference type="Pfam" id="PF00437"/>
    </source>
</evidence>
<dbReference type="Gene3D" id="3.30.450.90">
    <property type="match status" value="1"/>
</dbReference>
<keyword evidence="3" id="KW-0067">ATP-binding</keyword>
<keyword evidence="6" id="KW-0614">Plasmid</keyword>
<evidence type="ECO:0000313" key="6">
    <source>
        <dbReference type="EMBL" id="ACL42112.1"/>
    </source>
</evidence>
<feature type="domain" description="Type II secretion system protein GspE N-terminal" evidence="5">
    <location>
        <begin position="69"/>
        <end position="147"/>
    </location>
</feature>
<evidence type="ECO:0000313" key="7">
    <source>
        <dbReference type="Proteomes" id="UP000002505"/>
    </source>
</evidence>
<accession>B8HI65</accession>
<dbReference type="Pfam" id="PF05157">
    <property type="entry name" value="MshEN"/>
    <property type="match status" value="1"/>
</dbReference>
<dbReference type="GO" id="GO:0005524">
    <property type="term" value="F:ATP binding"/>
    <property type="evidence" value="ECO:0007669"/>
    <property type="project" value="UniProtKB-KW"/>
</dbReference>
<dbReference type="InterPro" id="IPR001482">
    <property type="entry name" value="T2SS/T4SS_dom"/>
</dbReference>
<dbReference type="SUPFAM" id="SSF52540">
    <property type="entry name" value="P-loop containing nucleoside triphosphate hydrolases"/>
    <property type="match status" value="1"/>
</dbReference>
<dbReference type="KEGG" id="ach:Achl_4161"/>
<dbReference type="PANTHER" id="PTHR30258:SF1">
    <property type="entry name" value="PROTEIN TRANSPORT PROTEIN HOFB HOMOLOG"/>
    <property type="match status" value="1"/>
</dbReference>
<gene>
    <name evidence="6" type="ordered locus">Achl_4161</name>
</gene>
<keyword evidence="7" id="KW-1185">Reference proteome</keyword>
<dbReference type="Gene3D" id="3.30.300.160">
    <property type="entry name" value="Type II secretion system, protein E, N-terminal domain"/>
    <property type="match status" value="1"/>
</dbReference>
<dbReference type="Pfam" id="PF00437">
    <property type="entry name" value="T2SSE"/>
    <property type="match status" value="1"/>
</dbReference>
<dbReference type="HOGENOM" id="CLU_013446_10_3_11"/>
<evidence type="ECO:0000259" key="5">
    <source>
        <dbReference type="Pfam" id="PF05157"/>
    </source>
</evidence>
<dbReference type="SUPFAM" id="SSF160246">
    <property type="entry name" value="EspE N-terminal domain-like"/>
    <property type="match status" value="1"/>
</dbReference>
<dbReference type="InterPro" id="IPR007831">
    <property type="entry name" value="T2SS_GspE_N"/>
</dbReference>
<dbReference type="RefSeq" id="WP_012623129.1">
    <property type="nucleotide sequence ID" value="NC_011879.1"/>
</dbReference>
<sequence>MSTLTTSRLETYFVSRNILAAEEFRAAEANAAAQGQKVLAFLRRQDRITHQQASGAHAFQYGWTYQPLDDDLEISEDLISLLDFQVARKLNVIPISLDGDDLTVACVNPLDVNVTKQLQSKTGKNILPVYSSKNELTRAVGRFYSTSIEAALVGKAAAKEVTTEAAKTFRPSLVVVGEEGNIVNTLDAIIEGALEAGASDIHLEPASTHLTVRYSVDGKLRNEPHQPKELAPRLSGLIKTRARLSSSELVNQDGAISHEYKGKTYDLRVAVLPAVWGEAITLRMGASEAWKLGQIGFSEDTESQWRRSINQPNGICLAVGPMGSGKTSLHYASLDALMGQGRKIVSLENPVEMKLPYGMTQVSINEGQGLTWDGGMETVLRSAASVLFVGEINKDAIAHTAVTAAITGHLVLSTLHTNDAPGSVLRLREMGLRPSVLADSMRAVCAQRLPRRLCVHCKVNAVPDREMILDFKLTNEDLAAVDPETGKSIWYGPSQHGCRECNGVGYKGRLPIHELMTFPRHIRDLITEDVPNRVLAEAAKQNGMLTLQDDGLLKVREGLTSLAEVRSHILID</sequence>
<dbReference type="GO" id="GO:0005886">
    <property type="term" value="C:plasma membrane"/>
    <property type="evidence" value="ECO:0007669"/>
    <property type="project" value="TreeGrafter"/>
</dbReference>
<dbReference type="InterPro" id="IPR027417">
    <property type="entry name" value="P-loop_NTPase"/>
</dbReference>
<reference evidence="6" key="1">
    <citation type="submission" date="2009-01" db="EMBL/GenBank/DDBJ databases">
        <title>Complete sequence of plasmid1 of Arthrobacter chlorophenolicus A6.</title>
        <authorList>
            <consortium name="US DOE Joint Genome Institute"/>
            <person name="Lucas S."/>
            <person name="Copeland A."/>
            <person name="Lapidus A."/>
            <person name="Glavina del Rio T."/>
            <person name="Tice H."/>
            <person name="Bruce D."/>
            <person name="Goodwin L."/>
            <person name="Pitluck S."/>
            <person name="Goltsman E."/>
            <person name="Clum A."/>
            <person name="Larimer F."/>
            <person name="Land M."/>
            <person name="Hauser L."/>
            <person name="Kyrpides N."/>
            <person name="Mikhailova N."/>
            <person name="Jansson J."/>
            <person name="Richardson P."/>
        </authorList>
    </citation>
    <scope>NUCLEOTIDE SEQUENCE [LARGE SCALE GENOMIC DNA]</scope>
    <source>
        <strain evidence="6">A6</strain>
        <plasmid evidence="6">pACHL01</plasmid>
    </source>
</reference>
<dbReference type="Proteomes" id="UP000002505">
    <property type="component" value="Plasmid pACHL01"/>
</dbReference>
<organism evidence="6 7">
    <name type="scientific">Pseudarthrobacter chlorophenolicus (strain ATCC 700700 / DSM 12829 / CIP 107037 / JCM 12360 / KCTC 9906 / NCIMB 13794 / A6)</name>
    <name type="common">Arthrobacter chlorophenolicus</name>
    <dbReference type="NCBI Taxonomy" id="452863"/>
    <lineage>
        <taxon>Bacteria</taxon>
        <taxon>Bacillati</taxon>
        <taxon>Actinomycetota</taxon>
        <taxon>Actinomycetes</taxon>
        <taxon>Micrococcales</taxon>
        <taxon>Micrococcaceae</taxon>
        <taxon>Pseudarthrobacter</taxon>
    </lineage>
</organism>
<evidence type="ECO:0000256" key="1">
    <source>
        <dbReference type="ARBA" id="ARBA00006611"/>
    </source>
</evidence>
<name>B8HI65_PSECP</name>
<dbReference type="CDD" id="cd01129">
    <property type="entry name" value="PulE-GspE-like"/>
    <property type="match status" value="1"/>
</dbReference>